<dbReference type="EMBL" id="QPJT01000011">
    <property type="protein sequence ID" value="RCX16392.1"/>
    <property type="molecule type" value="Genomic_DNA"/>
</dbReference>
<keyword evidence="2" id="KW-1185">Reference proteome</keyword>
<dbReference type="AlphaFoldDB" id="A0A369B4C1"/>
<dbReference type="RefSeq" id="WP_114297943.1">
    <property type="nucleotide sequence ID" value="NZ_QPJT01000011.1"/>
</dbReference>
<protein>
    <submittedName>
        <fullName evidence="1">Uncharacterized protein</fullName>
    </submittedName>
</protein>
<reference evidence="1 2" key="1">
    <citation type="submission" date="2018-07" db="EMBL/GenBank/DDBJ databases">
        <title>Genomic Encyclopedia of Type Strains, Phase IV (KMG-IV): sequencing the most valuable type-strain genomes for metagenomic binning, comparative biology and taxonomic classification.</title>
        <authorList>
            <person name="Goeker M."/>
        </authorList>
    </citation>
    <scope>NUCLEOTIDE SEQUENCE [LARGE SCALE GENOMIC DNA]</scope>
    <source>
        <strain evidence="1 2">DSM 27016</strain>
    </source>
</reference>
<accession>A0A369B4C1</accession>
<name>A0A369B4C1_9FIRM</name>
<gene>
    <name evidence="1" type="ORF">DFR58_111141</name>
</gene>
<organism evidence="1 2">
    <name type="scientific">Anaerobacterium chartisolvens</name>
    <dbReference type="NCBI Taxonomy" id="1297424"/>
    <lineage>
        <taxon>Bacteria</taxon>
        <taxon>Bacillati</taxon>
        <taxon>Bacillota</taxon>
        <taxon>Clostridia</taxon>
        <taxon>Eubacteriales</taxon>
        <taxon>Oscillospiraceae</taxon>
        <taxon>Anaerobacterium</taxon>
    </lineage>
</organism>
<sequence length="60" mass="6750">MTDSPASVAEQRIEGKAEAPYPMMPQRWRVAISLAILEFSHALTSPVAFRFHHLTALFSH</sequence>
<dbReference type="Proteomes" id="UP000253034">
    <property type="component" value="Unassembled WGS sequence"/>
</dbReference>
<evidence type="ECO:0000313" key="2">
    <source>
        <dbReference type="Proteomes" id="UP000253034"/>
    </source>
</evidence>
<evidence type="ECO:0000313" key="1">
    <source>
        <dbReference type="EMBL" id="RCX16392.1"/>
    </source>
</evidence>
<proteinExistence type="predicted"/>
<comment type="caution">
    <text evidence="1">The sequence shown here is derived from an EMBL/GenBank/DDBJ whole genome shotgun (WGS) entry which is preliminary data.</text>
</comment>